<keyword evidence="1" id="KW-0808">Transferase</keyword>
<dbReference type="PANTHER" id="PTHR42866">
    <property type="entry name" value="3-DEOXY-MANNO-OCTULOSONATE CYTIDYLYLTRANSFERASE"/>
    <property type="match status" value="1"/>
</dbReference>
<name>A0A140L723_9FIRM</name>
<dbReference type="InterPro" id="IPR029044">
    <property type="entry name" value="Nucleotide-diphossugar_trans"/>
</dbReference>
<dbReference type="GO" id="GO:0005829">
    <property type="term" value="C:cytosol"/>
    <property type="evidence" value="ECO:0007669"/>
    <property type="project" value="TreeGrafter"/>
</dbReference>
<organism evidence="1 2">
    <name type="scientific">Thermotalea metallivorans</name>
    <dbReference type="NCBI Taxonomy" id="520762"/>
    <lineage>
        <taxon>Bacteria</taxon>
        <taxon>Bacillati</taxon>
        <taxon>Bacillota</taxon>
        <taxon>Clostridia</taxon>
        <taxon>Peptostreptococcales</taxon>
        <taxon>Thermotaleaceae</taxon>
        <taxon>Thermotalea</taxon>
    </lineage>
</organism>
<dbReference type="InterPro" id="IPR003329">
    <property type="entry name" value="Cytidylyl_trans"/>
</dbReference>
<proteinExistence type="predicted"/>
<evidence type="ECO:0000313" key="2">
    <source>
        <dbReference type="Proteomes" id="UP000070456"/>
    </source>
</evidence>
<dbReference type="PATRIC" id="fig|520762.4.peg.1452"/>
<dbReference type="EMBL" id="LOEE01000028">
    <property type="protein sequence ID" value="KXG76348.1"/>
    <property type="molecule type" value="Genomic_DNA"/>
</dbReference>
<dbReference type="Proteomes" id="UP000070456">
    <property type="component" value="Unassembled WGS sequence"/>
</dbReference>
<dbReference type="PANTHER" id="PTHR42866:SF1">
    <property type="entry name" value="SPORE COAT POLYSACCHARIDE BIOSYNTHESIS PROTEIN SPSF"/>
    <property type="match status" value="1"/>
</dbReference>
<dbReference type="EC" id="2.7.7.38" evidence="1"/>
<dbReference type="Pfam" id="PF02348">
    <property type="entry name" value="CTP_transf_3"/>
    <property type="match status" value="1"/>
</dbReference>
<dbReference type="CDD" id="cd02518">
    <property type="entry name" value="GT2_SpsF"/>
    <property type="match status" value="1"/>
</dbReference>
<dbReference type="AlphaFoldDB" id="A0A140L723"/>
<sequence length="245" mass="28745">MDKVVAIIQARMGSTRLPGKILKKVKGKTVLEHVVYRVQQAKQIDKIVIATTELEQDHVVAEKAISCGIRYFRGSEDDVLSRYYHAAKENNADIVVRITSDCPLIDSKLIDKMVQFYKENNYVFVTNVGNHASQRTYPRGLDTEIFSFQVLETAFYNAKEKYQREHVTPYIYENERKIYYYRNDVDYSAYRWTLDTEEDFQLISAVYGYLYDENENFGLGDILKLMEKHPELIKLNEHVEQKKIK</sequence>
<gene>
    <name evidence="1" type="primary">kpsU</name>
    <name evidence="1" type="ORF">AN619_13060</name>
</gene>
<dbReference type="Gene3D" id="3.90.550.10">
    <property type="entry name" value="Spore Coat Polysaccharide Biosynthesis Protein SpsA, Chain A"/>
    <property type="match status" value="1"/>
</dbReference>
<accession>A0A140L723</accession>
<keyword evidence="2" id="KW-1185">Reference proteome</keyword>
<dbReference type="STRING" id="520762.AN619_13060"/>
<dbReference type="SUPFAM" id="SSF53448">
    <property type="entry name" value="Nucleotide-diphospho-sugar transferases"/>
    <property type="match status" value="1"/>
</dbReference>
<evidence type="ECO:0000313" key="1">
    <source>
        <dbReference type="EMBL" id="KXG76348.1"/>
    </source>
</evidence>
<reference evidence="1 2" key="1">
    <citation type="submission" date="2015-12" db="EMBL/GenBank/DDBJ databases">
        <title>Draft genome sequence of the thermoanaerobe Thermotalea metallivorans, an isolate from the runoff channel of the Great Artesian Basin, Australia.</title>
        <authorList>
            <person name="Patel B.K."/>
        </authorList>
    </citation>
    <scope>NUCLEOTIDE SEQUENCE [LARGE SCALE GENOMIC DNA]</scope>
    <source>
        <strain evidence="1 2">B2-1</strain>
    </source>
</reference>
<dbReference type="RefSeq" id="WP_068555897.1">
    <property type="nucleotide sequence ID" value="NZ_LOEE01000028.1"/>
</dbReference>
<dbReference type="GO" id="GO:0008690">
    <property type="term" value="F:3-deoxy-manno-octulosonate cytidylyltransferase activity"/>
    <property type="evidence" value="ECO:0007669"/>
    <property type="project" value="UniProtKB-EC"/>
</dbReference>
<keyword evidence="1" id="KW-0548">Nucleotidyltransferase</keyword>
<comment type="caution">
    <text evidence="1">The sequence shown here is derived from an EMBL/GenBank/DDBJ whole genome shotgun (WGS) entry which is preliminary data.</text>
</comment>
<dbReference type="OrthoDB" id="9815559at2"/>
<protein>
    <submittedName>
        <fullName evidence="1">3-deoxy-manno-octulosonate cytidylyltransferase</fullName>
        <ecNumber evidence="1">2.7.7.38</ecNumber>
    </submittedName>
</protein>